<keyword evidence="1" id="KW-1133">Transmembrane helix</keyword>
<keyword evidence="1" id="KW-0812">Transmembrane</keyword>
<keyword evidence="1" id="KW-0472">Membrane</keyword>
<evidence type="ECO:0000256" key="1">
    <source>
        <dbReference type="SAM" id="Phobius"/>
    </source>
</evidence>
<dbReference type="EMBL" id="GHJT01001368">
    <property type="protein sequence ID" value="MOY35339.1"/>
    <property type="molecule type" value="Transcribed_RNA"/>
</dbReference>
<sequence>MSKLAHFSVEAGWLLLWHFTVLAAFGFRGESLSDFSPLLVYTSFPTTHQLSSPSFPLERFLVAVGVQLFLLSNFQTVSLLCPPCQHQQRGSQ</sequence>
<accession>A0A4D5REL4</accession>
<proteinExistence type="predicted"/>
<name>A0A4D5REL4_IXOSC</name>
<feature type="transmembrane region" description="Helical" evidence="1">
    <location>
        <begin position="60"/>
        <end position="81"/>
    </location>
</feature>
<protein>
    <submittedName>
        <fullName evidence="2">Uncharacterized protein</fullName>
    </submittedName>
</protein>
<feature type="transmembrane region" description="Helical" evidence="1">
    <location>
        <begin position="7"/>
        <end position="27"/>
    </location>
</feature>
<dbReference type="AlphaFoldDB" id="A0A4D5REL4"/>
<evidence type="ECO:0000313" key="2">
    <source>
        <dbReference type="EMBL" id="MOY35339.1"/>
    </source>
</evidence>
<organism evidence="2">
    <name type="scientific">Ixodes scapularis</name>
    <name type="common">Black-legged tick</name>
    <name type="synonym">Deer tick</name>
    <dbReference type="NCBI Taxonomy" id="6945"/>
    <lineage>
        <taxon>Eukaryota</taxon>
        <taxon>Metazoa</taxon>
        <taxon>Ecdysozoa</taxon>
        <taxon>Arthropoda</taxon>
        <taxon>Chelicerata</taxon>
        <taxon>Arachnida</taxon>
        <taxon>Acari</taxon>
        <taxon>Parasitiformes</taxon>
        <taxon>Ixodida</taxon>
        <taxon>Ixodoidea</taxon>
        <taxon>Ixodidae</taxon>
        <taxon>Ixodinae</taxon>
        <taxon>Ixodes</taxon>
    </lineage>
</organism>
<reference evidence="2" key="1">
    <citation type="submission" date="2019-04" db="EMBL/GenBank/DDBJ databases">
        <title>An insight into the mialome of Ixodes scapularis.</title>
        <authorList>
            <person name="Ribeiro J.M."/>
            <person name="Mather T.N."/>
            <person name="Karim S."/>
        </authorList>
    </citation>
    <scope>NUCLEOTIDE SEQUENCE</scope>
</reference>